<reference evidence="2 3" key="1">
    <citation type="submission" date="2014-03" db="EMBL/GenBank/DDBJ databases">
        <title>Draft Genome of Photorhabdus luminescens BA1, an Egyptian Isolate.</title>
        <authorList>
            <person name="Ghazal S."/>
            <person name="Hurst S.G.IV."/>
            <person name="Morris K."/>
            <person name="Thomas K."/>
            <person name="Tisa L.S."/>
        </authorList>
    </citation>
    <scope>NUCLEOTIDE SEQUENCE [LARGE SCALE GENOMIC DNA]</scope>
    <source>
        <strain evidence="2 3">BA1</strain>
    </source>
</reference>
<dbReference type="Pfam" id="PF22977">
    <property type="entry name" value="WHD"/>
    <property type="match status" value="1"/>
</dbReference>
<evidence type="ECO:0000259" key="1">
    <source>
        <dbReference type="Pfam" id="PF22977"/>
    </source>
</evidence>
<keyword evidence="3" id="KW-1185">Reference proteome</keyword>
<accession>A0A022PFP2</accession>
<dbReference type="Proteomes" id="UP000023464">
    <property type="component" value="Unassembled WGS sequence"/>
</dbReference>
<dbReference type="InterPro" id="IPR054472">
    <property type="entry name" value="WHD"/>
</dbReference>
<sequence>MIFNHSCGCPGEKYDYLPESFLLTEDELNQRLTKPQGIPHWITKQDDIINSPEIEENPNALSQLVERFELTEFERDVLLLGLLPHFDSRYHALFAALHGNSKKQWPSFALAIELFSQRQSDRQLLQNSLLPQTPLISHQLLRLNNNEEPIWLQTQFLTHSTIWHF</sequence>
<dbReference type="AlphaFoldDB" id="A0A022PFP2"/>
<dbReference type="PATRIC" id="fig|1393736.3.peg.3127"/>
<dbReference type="EMBL" id="JFGV01000047">
    <property type="protein sequence ID" value="EYU14466.1"/>
    <property type="molecule type" value="Genomic_DNA"/>
</dbReference>
<comment type="caution">
    <text evidence="2">The sequence shown here is derived from an EMBL/GenBank/DDBJ whole genome shotgun (WGS) entry which is preliminary data.</text>
</comment>
<gene>
    <name evidence="2" type="ORF">BA1DRAFT_03052</name>
</gene>
<evidence type="ECO:0000313" key="3">
    <source>
        <dbReference type="Proteomes" id="UP000023464"/>
    </source>
</evidence>
<protein>
    <recommendedName>
        <fullName evidence="1">Winged helix domain-containing protein</fullName>
    </recommendedName>
</protein>
<organism evidence="2 3">
    <name type="scientific">Photorhabdus aegyptia</name>
    <dbReference type="NCBI Taxonomy" id="2805098"/>
    <lineage>
        <taxon>Bacteria</taxon>
        <taxon>Pseudomonadati</taxon>
        <taxon>Pseudomonadota</taxon>
        <taxon>Gammaproteobacteria</taxon>
        <taxon>Enterobacterales</taxon>
        <taxon>Morganellaceae</taxon>
        <taxon>Photorhabdus</taxon>
    </lineage>
</organism>
<evidence type="ECO:0000313" key="2">
    <source>
        <dbReference type="EMBL" id="EYU14466.1"/>
    </source>
</evidence>
<feature type="domain" description="Winged helix" evidence="1">
    <location>
        <begin position="60"/>
        <end position="147"/>
    </location>
</feature>
<proteinExistence type="predicted"/>
<name>A0A022PFP2_9GAMM</name>